<evidence type="ECO:0000256" key="1">
    <source>
        <dbReference type="PROSITE-ProRule" id="PRU00339"/>
    </source>
</evidence>
<dbReference type="InterPro" id="IPR011990">
    <property type="entry name" value="TPR-like_helical_dom_sf"/>
</dbReference>
<dbReference type="Pfam" id="PF14559">
    <property type="entry name" value="TPR_19"/>
    <property type="match status" value="3"/>
</dbReference>
<dbReference type="PANTHER" id="PTHR12558:SF33">
    <property type="entry name" value="BLL7664 PROTEIN"/>
    <property type="match status" value="1"/>
</dbReference>
<dbReference type="Gene3D" id="1.25.40.10">
    <property type="entry name" value="Tetratricopeptide repeat domain"/>
    <property type="match status" value="2"/>
</dbReference>
<dbReference type="RefSeq" id="WP_133817339.1">
    <property type="nucleotide sequence ID" value="NZ_SNZH01000002.1"/>
</dbReference>
<name>A0A4R6Z788_9GAMM</name>
<organism evidence="2 3">
    <name type="scientific">Tahibacter aquaticus</name>
    <dbReference type="NCBI Taxonomy" id="520092"/>
    <lineage>
        <taxon>Bacteria</taxon>
        <taxon>Pseudomonadati</taxon>
        <taxon>Pseudomonadota</taxon>
        <taxon>Gammaproteobacteria</taxon>
        <taxon>Lysobacterales</taxon>
        <taxon>Rhodanobacteraceae</taxon>
        <taxon>Tahibacter</taxon>
    </lineage>
</organism>
<proteinExistence type="predicted"/>
<feature type="repeat" description="TPR" evidence="1">
    <location>
        <begin position="134"/>
        <end position="167"/>
    </location>
</feature>
<dbReference type="PANTHER" id="PTHR12558">
    <property type="entry name" value="CELL DIVISION CYCLE 16,23,27"/>
    <property type="match status" value="1"/>
</dbReference>
<dbReference type="AlphaFoldDB" id="A0A4R6Z788"/>
<dbReference type="SUPFAM" id="SSF52540">
    <property type="entry name" value="P-loop containing nucleoside triphosphate hydrolases"/>
    <property type="match status" value="1"/>
</dbReference>
<dbReference type="InterPro" id="IPR019734">
    <property type="entry name" value="TPR_rpt"/>
</dbReference>
<feature type="repeat" description="TPR" evidence="1">
    <location>
        <begin position="236"/>
        <end position="269"/>
    </location>
</feature>
<keyword evidence="3" id="KW-1185">Reference proteome</keyword>
<protein>
    <submittedName>
        <fullName evidence="2">Tfp pilus assembly protein PilF</fullName>
    </submittedName>
</protein>
<dbReference type="Proteomes" id="UP000295293">
    <property type="component" value="Unassembled WGS sequence"/>
</dbReference>
<dbReference type="PROSITE" id="PS50005">
    <property type="entry name" value="TPR"/>
    <property type="match status" value="2"/>
</dbReference>
<comment type="caution">
    <text evidence="2">The sequence shown here is derived from an EMBL/GenBank/DDBJ whole genome shotgun (WGS) entry which is preliminary data.</text>
</comment>
<dbReference type="Pfam" id="PF13469">
    <property type="entry name" value="Sulfotransfer_3"/>
    <property type="match status" value="1"/>
</dbReference>
<accession>A0A4R6Z788</accession>
<dbReference type="Gene3D" id="3.40.50.300">
    <property type="entry name" value="P-loop containing nucleotide triphosphate hydrolases"/>
    <property type="match status" value="1"/>
</dbReference>
<dbReference type="OrthoDB" id="5965059at2"/>
<evidence type="ECO:0000313" key="2">
    <source>
        <dbReference type="EMBL" id="TDR47622.1"/>
    </source>
</evidence>
<sequence length="688" mass="74104">MLEELTRLHSQGHLDQAESGYRELLAAEPDNVDVLHLLGLLRRQRQDLLEARQLLDKARRLAPERGDVALELAGLYFLEQDPIGARVLIEETLKHNPNQPGAHTLLGRIAVIQDDLPRAETLFRTALRTNENDAYAIAGLGRLLLDRGEAERSLAYLSRAVELVPKDANLAYALARALVLNGNRAFGEQAARNALALQPELHAARHLLGQLMLDARNFDEALATFAVLSEAPGFKAVALFGLADVARQQLRLDRAAELYREGLALEPDHVRAVQLLGSCLIGGGRSDEALALYQDFLARNPQVVAIEAAQAELLAQAGNDAGALAIWQQLAQRRPNDPIPLARLAVLHERGGDFAGADALAARVASALPEDVDLVLLRSRSAQREGRDGDSLALLESLRSLPLSPFGVMQAAHQYGVLADRSNAAQSAVPAWLESQAALPVAVHEQPSLGAELDSALAAPAAAAQGRAPIFLLGLPGSMVERVAALLHQQPGLQLLRDRAFAPTRNDAFSQPDFAAWATGVDAAAAQSVRQQWEAEVRRIGADPDAPLVDWLVRWDARLLPLLRQAFPGATLIVVERDPRDLLLNWLAFGWMAGFALHEPVAAARWLKAAQVHMARCDQVDGLRTLRINADAVLVDPIGQGQPLAAVLGLESLLPGAPQRGLGGLPIGLPAGRWEAYAEVLGAAFAEL</sequence>
<dbReference type="InterPro" id="IPR027417">
    <property type="entry name" value="P-loop_NTPase"/>
</dbReference>
<keyword evidence="1" id="KW-0802">TPR repeat</keyword>
<dbReference type="EMBL" id="SNZH01000002">
    <property type="protein sequence ID" value="TDR47622.1"/>
    <property type="molecule type" value="Genomic_DNA"/>
</dbReference>
<evidence type="ECO:0000313" key="3">
    <source>
        <dbReference type="Proteomes" id="UP000295293"/>
    </source>
</evidence>
<reference evidence="2 3" key="1">
    <citation type="submission" date="2019-03" db="EMBL/GenBank/DDBJ databases">
        <title>Genomic Encyclopedia of Type Strains, Phase IV (KMG-IV): sequencing the most valuable type-strain genomes for metagenomic binning, comparative biology and taxonomic classification.</title>
        <authorList>
            <person name="Goeker M."/>
        </authorList>
    </citation>
    <scope>NUCLEOTIDE SEQUENCE [LARGE SCALE GENOMIC DNA]</scope>
    <source>
        <strain evidence="2 3">DSM 21667</strain>
    </source>
</reference>
<gene>
    <name evidence="2" type="ORF">DFR29_102282</name>
</gene>
<dbReference type="SUPFAM" id="SSF48452">
    <property type="entry name" value="TPR-like"/>
    <property type="match status" value="2"/>
</dbReference>
<dbReference type="SMART" id="SM00028">
    <property type="entry name" value="TPR"/>
    <property type="match status" value="8"/>
</dbReference>